<accession>A0ACB8Q8X6</accession>
<evidence type="ECO:0000313" key="1">
    <source>
        <dbReference type="EMBL" id="KAI0028241.1"/>
    </source>
</evidence>
<sequence length="1058" mass="108911">LANAPPPLVSIPPPPPIPAQLQQQQTSAPPPASAPLPHPQQQHVPAPPPSSQHYSAHASHAPPQLQHHQPSSIPDPAPPKHHTRTATAASVPPAYSPSERALSPPTTPRSAAFFAAVAQGMQRPGTADGGTFGGAINAFAASGSGLRADDGAREHVLLARDSMPRLRDAPAPAFLGASDGLASAFPSASSGPAPAFLGTSDVLAPASAFRGASAPQYSPAGSPFSSASPLPSAPPTPTGRPGRQLPSQSQQQQPQSQQPKPLVLPSLPPIALAPPPLPYRHLTLDAAQWTLSSAELQGVVSAAIRESAREKFIQLLAPSTEADVRAHAERTEADWDAAASTWRFEARRRDMLLKGLAALSGGGCAAQQDDAEATQALLAQLNGSLARLDGAAEGLLRAGAHRAQLAAARDTHRASALAVALRKLNASYARRTRELEREREKRHAAQGEVEEAWRVAEEVAAEVDRLRARELARIEGRVERGAQTACGGENVYARAHAREEDDVDADADADSLADSMDADSLWARDGTARSRLSHLSAAEVVPVVGTAVRTPARAFFARLPPLESGARAEGERAAVSAGTSVCFSDSPTSTASAPFPSAAPSAFASTVPSALSSAAPSAFPSTAPSPFPTSTPTPSSAQPHPNDADSVRRTRRGSGASQVSRVSAARTRSMRASKASLRLPPAGRAGRSRASSRARPSSDSFGAAGDAGSVHRRASAAPAVPARSEAGSFLEMGGQGVSVERGGEDDDESARDESAEEEGEGGEEAVLAYRFSAPALEPTYAPAVEPTYAPALEPTYPPAPRRPRSPTTLTLLDTFSAHGPASSVSEALGASIMALSPAAASSPALPQGAFAPFSLHGADSQSDVDGEGRAQDAESDVLGGEEAALVRSPRRTGGFLVVTNADPESESDADDASLKGSPRADGGDADEPTVRSPITIASADDAGKDKGKGKATDLGRPASALALGRRGYSLDIPRDEVPRAGGAIRRSMSELLRIGFGRRGRRRRESVPGVRPGSSASVSASGSASGSRSLGFKGRSSLSMSLEGSESVPSVDEEGILG</sequence>
<gene>
    <name evidence="1" type="ORF">K488DRAFT_73916</name>
</gene>
<reference evidence="1" key="2">
    <citation type="journal article" date="2022" name="New Phytol.">
        <title>Evolutionary transition to the ectomycorrhizal habit in the genomes of a hyperdiverse lineage of mushroom-forming fungi.</title>
        <authorList>
            <person name="Looney B."/>
            <person name="Miyauchi S."/>
            <person name="Morin E."/>
            <person name="Drula E."/>
            <person name="Courty P.E."/>
            <person name="Kohler A."/>
            <person name="Kuo A."/>
            <person name="LaButti K."/>
            <person name="Pangilinan J."/>
            <person name="Lipzen A."/>
            <person name="Riley R."/>
            <person name="Andreopoulos W."/>
            <person name="He G."/>
            <person name="Johnson J."/>
            <person name="Nolan M."/>
            <person name="Tritt A."/>
            <person name="Barry K.W."/>
            <person name="Grigoriev I.V."/>
            <person name="Nagy L.G."/>
            <person name="Hibbett D."/>
            <person name="Henrissat B."/>
            <person name="Matheny P.B."/>
            <person name="Labbe J."/>
            <person name="Martin F.M."/>
        </authorList>
    </citation>
    <scope>NUCLEOTIDE SEQUENCE</scope>
    <source>
        <strain evidence="1">EC-137</strain>
    </source>
</reference>
<dbReference type="EMBL" id="MU273773">
    <property type="protein sequence ID" value="KAI0028241.1"/>
    <property type="molecule type" value="Genomic_DNA"/>
</dbReference>
<keyword evidence="2" id="KW-1185">Reference proteome</keyword>
<comment type="caution">
    <text evidence="1">The sequence shown here is derived from an EMBL/GenBank/DDBJ whole genome shotgun (WGS) entry which is preliminary data.</text>
</comment>
<dbReference type="Proteomes" id="UP000814128">
    <property type="component" value="Unassembled WGS sequence"/>
</dbReference>
<organism evidence="1 2">
    <name type="scientific">Vararia minispora EC-137</name>
    <dbReference type="NCBI Taxonomy" id="1314806"/>
    <lineage>
        <taxon>Eukaryota</taxon>
        <taxon>Fungi</taxon>
        <taxon>Dikarya</taxon>
        <taxon>Basidiomycota</taxon>
        <taxon>Agaricomycotina</taxon>
        <taxon>Agaricomycetes</taxon>
        <taxon>Russulales</taxon>
        <taxon>Lachnocladiaceae</taxon>
        <taxon>Vararia</taxon>
    </lineage>
</organism>
<evidence type="ECO:0000313" key="2">
    <source>
        <dbReference type="Proteomes" id="UP000814128"/>
    </source>
</evidence>
<feature type="non-terminal residue" evidence="1">
    <location>
        <position position="1"/>
    </location>
</feature>
<proteinExistence type="predicted"/>
<name>A0ACB8Q8X6_9AGAM</name>
<reference evidence="1" key="1">
    <citation type="submission" date="2021-02" db="EMBL/GenBank/DDBJ databases">
        <authorList>
            <consortium name="DOE Joint Genome Institute"/>
            <person name="Ahrendt S."/>
            <person name="Looney B.P."/>
            <person name="Miyauchi S."/>
            <person name="Morin E."/>
            <person name="Drula E."/>
            <person name="Courty P.E."/>
            <person name="Chicoki N."/>
            <person name="Fauchery L."/>
            <person name="Kohler A."/>
            <person name="Kuo A."/>
            <person name="Labutti K."/>
            <person name="Pangilinan J."/>
            <person name="Lipzen A."/>
            <person name="Riley R."/>
            <person name="Andreopoulos W."/>
            <person name="He G."/>
            <person name="Johnson J."/>
            <person name="Barry K.W."/>
            <person name="Grigoriev I.V."/>
            <person name="Nagy L."/>
            <person name="Hibbett D."/>
            <person name="Henrissat B."/>
            <person name="Matheny P.B."/>
            <person name="Labbe J."/>
            <person name="Martin F."/>
        </authorList>
    </citation>
    <scope>NUCLEOTIDE SEQUENCE</scope>
    <source>
        <strain evidence="1">EC-137</strain>
    </source>
</reference>
<protein>
    <submittedName>
        <fullName evidence="1">Uncharacterized protein</fullName>
    </submittedName>
</protein>